<keyword evidence="2" id="KW-1185">Reference proteome</keyword>
<sequence>MDIAEQIYQEAKRLPEPLSREVLDFIGYLEAKHGLSDTPIEDLKKAQETTLGPIWDTPEDEVWDDR</sequence>
<dbReference type="OrthoDB" id="8451054at2"/>
<proteinExistence type="predicted"/>
<reference evidence="1 2" key="1">
    <citation type="submission" date="2015-04" db="EMBL/GenBank/DDBJ databases">
        <title>Complete Sequence for the Genome of the Thioalkalivibrio versutus D301.</title>
        <authorList>
            <person name="Mu T."/>
            <person name="Zhou J."/>
            <person name="Xu X."/>
        </authorList>
    </citation>
    <scope>NUCLEOTIDE SEQUENCE [LARGE SCALE GENOMIC DNA]</scope>
    <source>
        <strain evidence="1 2">D301</strain>
    </source>
</reference>
<protein>
    <submittedName>
        <fullName evidence="1">Uncharacterized protein</fullName>
    </submittedName>
</protein>
<name>A0A0G3G983_9GAMM</name>
<dbReference type="PATRIC" id="fig|106634.4.peg.1742"/>
<dbReference type="EMBL" id="CP011367">
    <property type="protein sequence ID" value="AKJ95396.1"/>
    <property type="molecule type" value="Genomic_DNA"/>
</dbReference>
<dbReference type="RefSeq" id="WP_018144158.1">
    <property type="nucleotide sequence ID" value="NZ_CP011367.1"/>
</dbReference>
<accession>A0A0G3G983</accession>
<organism evidence="1 2">
    <name type="scientific">Thioalkalivibrio versutus</name>
    <dbReference type="NCBI Taxonomy" id="106634"/>
    <lineage>
        <taxon>Bacteria</taxon>
        <taxon>Pseudomonadati</taxon>
        <taxon>Pseudomonadota</taxon>
        <taxon>Gammaproteobacteria</taxon>
        <taxon>Chromatiales</taxon>
        <taxon>Ectothiorhodospiraceae</taxon>
        <taxon>Thioalkalivibrio</taxon>
    </lineage>
</organism>
<dbReference type="Proteomes" id="UP000064201">
    <property type="component" value="Chromosome"/>
</dbReference>
<evidence type="ECO:0000313" key="1">
    <source>
        <dbReference type="EMBL" id="AKJ95396.1"/>
    </source>
</evidence>
<dbReference type="Pfam" id="PF10047">
    <property type="entry name" value="DUF2281"/>
    <property type="match status" value="1"/>
</dbReference>
<dbReference type="STRING" id="106634.TVD_08515"/>
<evidence type="ECO:0000313" key="2">
    <source>
        <dbReference type="Proteomes" id="UP000064201"/>
    </source>
</evidence>
<dbReference type="KEGG" id="tvr:TVD_08515"/>
<dbReference type="InterPro" id="IPR018739">
    <property type="entry name" value="DUF2281"/>
</dbReference>
<gene>
    <name evidence="1" type="ORF">TVD_08515</name>
</gene>
<dbReference type="AlphaFoldDB" id="A0A0G3G983"/>